<protein>
    <submittedName>
        <fullName evidence="2">CSON011093 protein</fullName>
    </submittedName>
</protein>
<feature type="transmembrane region" description="Helical" evidence="1">
    <location>
        <begin position="140"/>
        <end position="158"/>
    </location>
</feature>
<organism evidence="2">
    <name type="scientific">Culicoides sonorensis</name>
    <name type="common">Biting midge</name>
    <dbReference type="NCBI Taxonomy" id="179676"/>
    <lineage>
        <taxon>Eukaryota</taxon>
        <taxon>Metazoa</taxon>
        <taxon>Ecdysozoa</taxon>
        <taxon>Arthropoda</taxon>
        <taxon>Hexapoda</taxon>
        <taxon>Insecta</taxon>
        <taxon>Pterygota</taxon>
        <taxon>Neoptera</taxon>
        <taxon>Endopterygota</taxon>
        <taxon>Diptera</taxon>
        <taxon>Nematocera</taxon>
        <taxon>Chironomoidea</taxon>
        <taxon>Ceratopogonidae</taxon>
        <taxon>Ceratopogoninae</taxon>
        <taxon>Culicoides</taxon>
        <taxon>Monoculicoides</taxon>
    </lineage>
</organism>
<feature type="transmembrane region" description="Helical" evidence="1">
    <location>
        <begin position="12"/>
        <end position="31"/>
    </location>
</feature>
<feature type="transmembrane region" description="Helical" evidence="1">
    <location>
        <begin position="230"/>
        <end position="250"/>
    </location>
</feature>
<reference evidence="2" key="1">
    <citation type="submission" date="2018-07" db="EMBL/GenBank/DDBJ databases">
        <authorList>
            <person name="Quirk P.G."/>
            <person name="Krulwich T.A."/>
        </authorList>
    </citation>
    <scope>NUCLEOTIDE SEQUENCE</scope>
</reference>
<dbReference type="OMA" id="IYHGYRM"/>
<proteinExistence type="predicted"/>
<keyword evidence="1" id="KW-1133">Transmembrane helix</keyword>
<evidence type="ECO:0000313" key="2">
    <source>
        <dbReference type="EMBL" id="SSX18897.1"/>
    </source>
</evidence>
<gene>
    <name evidence="2" type="primary">CSON011093</name>
</gene>
<dbReference type="AlphaFoldDB" id="A0A336LR73"/>
<dbReference type="EMBL" id="UFQT01000046">
    <property type="protein sequence ID" value="SSX18897.1"/>
    <property type="molecule type" value="Genomic_DNA"/>
</dbReference>
<accession>A0A336LR73</accession>
<dbReference type="VEuPathDB" id="VectorBase:CSON011093"/>
<sequence>MDQQKAEKYLSRLFSLVGVLGGAICISFGIAQYHWRDVLDTCGTYRGTLYEDPKCGCILFGTSTATYFTGGHIAVCYWTVYGPLLSIFFCFIFGSFHLYRVCCGVSPKRKVTRTIYNHRSNRSIEMIAQSDDSMDDISPYYWIPIGVIAIFMTIYMIVHASIYTAGYEISCRQYRQEIVKYTQATGPMVQAIQGRLSCNSIFDIMDYIHPDVSYDKRRIDRINTPFALGIPYFCTWVSVVGWIAIAYVAFARARATREVRV</sequence>
<feature type="transmembrane region" description="Helical" evidence="1">
    <location>
        <begin position="78"/>
        <end position="99"/>
    </location>
</feature>
<keyword evidence="1" id="KW-0812">Transmembrane</keyword>
<name>A0A336LR73_CULSO</name>
<keyword evidence="1" id="KW-0472">Membrane</keyword>
<evidence type="ECO:0000256" key="1">
    <source>
        <dbReference type="SAM" id="Phobius"/>
    </source>
</evidence>